<keyword evidence="2" id="KW-0805">Transcription regulation</keyword>
<organism evidence="6 7">
    <name type="scientific">Pseudonocardia ailaonensis</name>
    <dbReference type="NCBI Taxonomy" id="367279"/>
    <lineage>
        <taxon>Bacteria</taxon>
        <taxon>Bacillati</taxon>
        <taxon>Actinomycetota</taxon>
        <taxon>Actinomycetes</taxon>
        <taxon>Pseudonocardiales</taxon>
        <taxon>Pseudonocardiaceae</taxon>
        <taxon>Pseudonocardia</taxon>
    </lineage>
</organism>
<accession>A0ABN2NBJ7</accession>
<comment type="similarity">
    <text evidence="1">Belongs to the LysR transcriptional regulatory family.</text>
</comment>
<evidence type="ECO:0000256" key="1">
    <source>
        <dbReference type="ARBA" id="ARBA00009437"/>
    </source>
</evidence>
<dbReference type="InterPro" id="IPR050950">
    <property type="entry name" value="HTH-type_LysR_regulators"/>
</dbReference>
<keyword evidence="7" id="KW-1185">Reference proteome</keyword>
<dbReference type="SUPFAM" id="SSF46785">
    <property type="entry name" value="Winged helix' DNA-binding domain"/>
    <property type="match status" value="1"/>
</dbReference>
<evidence type="ECO:0000256" key="4">
    <source>
        <dbReference type="ARBA" id="ARBA00023163"/>
    </source>
</evidence>
<evidence type="ECO:0000256" key="2">
    <source>
        <dbReference type="ARBA" id="ARBA00023015"/>
    </source>
</evidence>
<dbReference type="Pfam" id="PF00126">
    <property type="entry name" value="HTH_1"/>
    <property type="match status" value="1"/>
</dbReference>
<evidence type="ECO:0000256" key="3">
    <source>
        <dbReference type="ARBA" id="ARBA00023125"/>
    </source>
</evidence>
<keyword evidence="3" id="KW-0238">DNA-binding</keyword>
<dbReference type="Gene3D" id="1.10.10.10">
    <property type="entry name" value="Winged helix-like DNA-binding domain superfamily/Winged helix DNA-binding domain"/>
    <property type="match status" value="1"/>
</dbReference>
<name>A0ABN2NBJ7_9PSEU</name>
<feature type="domain" description="HTH lysR-type" evidence="5">
    <location>
        <begin position="2"/>
        <end position="59"/>
    </location>
</feature>
<evidence type="ECO:0000313" key="6">
    <source>
        <dbReference type="EMBL" id="GAA1860129.1"/>
    </source>
</evidence>
<keyword evidence="4" id="KW-0804">Transcription</keyword>
<gene>
    <name evidence="6" type="ORF">GCM10009836_45350</name>
</gene>
<dbReference type="PROSITE" id="PS50931">
    <property type="entry name" value="HTH_LYSR"/>
    <property type="match status" value="1"/>
</dbReference>
<dbReference type="Gene3D" id="3.40.190.10">
    <property type="entry name" value="Periplasmic binding protein-like II"/>
    <property type="match status" value="2"/>
</dbReference>
<dbReference type="InterPro" id="IPR036388">
    <property type="entry name" value="WH-like_DNA-bd_sf"/>
</dbReference>
<dbReference type="EMBL" id="BAAAQK010000018">
    <property type="protein sequence ID" value="GAA1860129.1"/>
    <property type="molecule type" value="Genomic_DNA"/>
</dbReference>
<reference evidence="6 7" key="1">
    <citation type="journal article" date="2019" name="Int. J. Syst. Evol. Microbiol.">
        <title>The Global Catalogue of Microorganisms (GCM) 10K type strain sequencing project: providing services to taxonomists for standard genome sequencing and annotation.</title>
        <authorList>
            <consortium name="The Broad Institute Genomics Platform"/>
            <consortium name="The Broad Institute Genome Sequencing Center for Infectious Disease"/>
            <person name="Wu L."/>
            <person name="Ma J."/>
        </authorList>
    </citation>
    <scope>NUCLEOTIDE SEQUENCE [LARGE SCALE GENOMIC DNA]</scope>
    <source>
        <strain evidence="6 7">JCM 16009</strain>
    </source>
</reference>
<dbReference type="PANTHER" id="PTHR30419:SF2">
    <property type="entry name" value="LYSR FAMILY TRANSCRIPTIONAL REGULATOR"/>
    <property type="match status" value="1"/>
</dbReference>
<dbReference type="InterPro" id="IPR005119">
    <property type="entry name" value="LysR_subst-bd"/>
</dbReference>
<dbReference type="PRINTS" id="PR00039">
    <property type="entry name" value="HTHLYSR"/>
</dbReference>
<dbReference type="Proteomes" id="UP001500449">
    <property type="component" value="Unassembled WGS sequence"/>
</dbReference>
<protein>
    <submittedName>
        <fullName evidence="6">LysR family transcriptional regulator</fullName>
    </submittedName>
</protein>
<proteinExistence type="inferred from homology"/>
<evidence type="ECO:0000313" key="7">
    <source>
        <dbReference type="Proteomes" id="UP001500449"/>
    </source>
</evidence>
<sequence>MLDVNRLRVLVAVARLSSVTAAAQELRYAQPSVSHHLQRLEAETGSKLTQRAGRGIRLTDAGRMLAARAEEILARLEAAEAELAAYAGLRAGRVRLAAFPSALSTIVARAAASLLAEHPAIELRLIEAEPPEAVRLLRAGEVDIALLFAYENPTTGEDSVLEADDENDLRRVSLLREPTYLITRKGAGGRTLADFAGQRWVGGCERCRAHLLRACARVGFVPDIRIFTDDYVAVQSLVAAGLGVATLPALALAAQQHPEVRAMPLPHHDRQVVAAVHGRAPDPPATAALLGHLVAAGTVSRSVFPARPAGGTGTASEV</sequence>
<evidence type="ECO:0000259" key="5">
    <source>
        <dbReference type="PROSITE" id="PS50931"/>
    </source>
</evidence>
<dbReference type="InterPro" id="IPR036390">
    <property type="entry name" value="WH_DNA-bd_sf"/>
</dbReference>
<dbReference type="Pfam" id="PF03466">
    <property type="entry name" value="LysR_substrate"/>
    <property type="match status" value="1"/>
</dbReference>
<dbReference type="SUPFAM" id="SSF53850">
    <property type="entry name" value="Periplasmic binding protein-like II"/>
    <property type="match status" value="1"/>
</dbReference>
<comment type="caution">
    <text evidence="6">The sequence shown here is derived from an EMBL/GenBank/DDBJ whole genome shotgun (WGS) entry which is preliminary data.</text>
</comment>
<dbReference type="InterPro" id="IPR000847">
    <property type="entry name" value="LysR_HTH_N"/>
</dbReference>
<dbReference type="RefSeq" id="WP_344420507.1">
    <property type="nucleotide sequence ID" value="NZ_BAAAQK010000018.1"/>
</dbReference>
<dbReference type="PANTHER" id="PTHR30419">
    <property type="entry name" value="HTH-TYPE TRANSCRIPTIONAL REGULATOR YBHD"/>
    <property type="match status" value="1"/>
</dbReference>